<evidence type="ECO:0000256" key="1">
    <source>
        <dbReference type="ARBA" id="ARBA00023125"/>
    </source>
</evidence>
<dbReference type="SUPFAM" id="SSF46955">
    <property type="entry name" value="Putative DNA-binding domain"/>
    <property type="match status" value="1"/>
</dbReference>
<keyword evidence="1" id="KW-0238">DNA-binding</keyword>
<dbReference type="Gene3D" id="1.10.1660.10">
    <property type="match status" value="1"/>
</dbReference>
<dbReference type="RefSeq" id="WP_127832148.1">
    <property type="nucleotide sequence ID" value="NZ_RZYA01000023.1"/>
</dbReference>
<feature type="domain" description="HTH merR-type" evidence="2">
    <location>
        <begin position="1"/>
        <end position="68"/>
    </location>
</feature>
<evidence type="ECO:0000259" key="2">
    <source>
        <dbReference type="PROSITE" id="PS50937"/>
    </source>
</evidence>
<accession>A0A3S2XL89</accession>
<dbReference type="PANTHER" id="PTHR30204:SF93">
    <property type="entry name" value="HTH MERR-TYPE DOMAIN-CONTAINING PROTEIN"/>
    <property type="match status" value="1"/>
</dbReference>
<evidence type="ECO:0000313" key="4">
    <source>
        <dbReference type="Proteomes" id="UP000283128"/>
    </source>
</evidence>
<keyword evidence="4" id="KW-1185">Reference proteome</keyword>
<dbReference type="InterPro" id="IPR000551">
    <property type="entry name" value="MerR-type_HTH_dom"/>
</dbReference>
<gene>
    <name evidence="3" type="ORF">EOT10_33505</name>
</gene>
<evidence type="ECO:0000313" key="3">
    <source>
        <dbReference type="EMBL" id="RVU17566.1"/>
    </source>
</evidence>
<reference evidence="3 4" key="1">
    <citation type="submission" date="2019-01" db="EMBL/GenBank/DDBJ databases">
        <title>Genome sequences of Streptomyces and Rhizobium isolates collected from root and soil.</title>
        <authorList>
            <person name="Chhettri S."/>
            <person name="Sevigny J.L."/>
            <person name="Sen A."/>
            <person name="Ennis N."/>
            <person name="Tisa L."/>
        </authorList>
    </citation>
    <scope>NUCLEOTIDE SEQUENCE [LARGE SCALE GENOMIC DNA]</scope>
    <source>
        <strain evidence="3 4">San01</strain>
    </source>
</reference>
<dbReference type="PROSITE" id="PS00552">
    <property type="entry name" value="HTH_MERR_1"/>
    <property type="match status" value="1"/>
</dbReference>
<dbReference type="PANTHER" id="PTHR30204">
    <property type="entry name" value="REDOX-CYCLING DRUG-SENSING TRANSCRIPTIONAL ACTIVATOR SOXR"/>
    <property type="match status" value="1"/>
</dbReference>
<dbReference type="InterPro" id="IPR047057">
    <property type="entry name" value="MerR_fam"/>
</dbReference>
<dbReference type="AlphaFoldDB" id="A0A3S2XL89"/>
<dbReference type="PRINTS" id="PR00040">
    <property type="entry name" value="HTHMERR"/>
</dbReference>
<dbReference type="SMART" id="SM00422">
    <property type="entry name" value="HTH_MERR"/>
    <property type="match status" value="1"/>
</dbReference>
<dbReference type="OrthoDB" id="9802039at2"/>
<sequence length="136" mass="15547">MKIGEVAHRLGVAVHVLRHWDDVGVVVPDRTPSGQRNYSEEHLHRLRVLRACQGVGMSLPEIRQVLHRGEPERTGAIERQLHRIRTQRAQLEDAERFLVHVINCEHDLLTRCDSCTRYAASVPLQQDEHVTPSTTP</sequence>
<dbReference type="EMBL" id="RZYA01000023">
    <property type="protein sequence ID" value="RVU17566.1"/>
    <property type="molecule type" value="Genomic_DNA"/>
</dbReference>
<dbReference type="Proteomes" id="UP000283128">
    <property type="component" value="Unassembled WGS sequence"/>
</dbReference>
<protein>
    <submittedName>
        <fullName evidence="3">MerR family transcriptional regulator</fullName>
    </submittedName>
</protein>
<dbReference type="PROSITE" id="PS50937">
    <property type="entry name" value="HTH_MERR_2"/>
    <property type="match status" value="1"/>
</dbReference>
<dbReference type="GO" id="GO:0003700">
    <property type="term" value="F:DNA-binding transcription factor activity"/>
    <property type="evidence" value="ECO:0007669"/>
    <property type="project" value="InterPro"/>
</dbReference>
<dbReference type="GO" id="GO:0003677">
    <property type="term" value="F:DNA binding"/>
    <property type="evidence" value="ECO:0007669"/>
    <property type="project" value="UniProtKB-KW"/>
</dbReference>
<name>A0A3S2XL89_9ACTN</name>
<proteinExistence type="predicted"/>
<dbReference type="InterPro" id="IPR009061">
    <property type="entry name" value="DNA-bd_dom_put_sf"/>
</dbReference>
<dbReference type="CDD" id="cd00592">
    <property type="entry name" value="HTH_MerR-like"/>
    <property type="match status" value="1"/>
</dbReference>
<organism evidence="3 4">
    <name type="scientific">Streptomyces antnestii</name>
    <dbReference type="NCBI Taxonomy" id="2494256"/>
    <lineage>
        <taxon>Bacteria</taxon>
        <taxon>Bacillati</taxon>
        <taxon>Actinomycetota</taxon>
        <taxon>Actinomycetes</taxon>
        <taxon>Kitasatosporales</taxon>
        <taxon>Streptomycetaceae</taxon>
        <taxon>Streptomyces</taxon>
    </lineage>
</organism>
<comment type="caution">
    <text evidence="3">The sequence shown here is derived from an EMBL/GenBank/DDBJ whole genome shotgun (WGS) entry which is preliminary data.</text>
</comment>
<dbReference type="Pfam" id="PF13411">
    <property type="entry name" value="MerR_1"/>
    <property type="match status" value="1"/>
</dbReference>